<reference evidence="1" key="1">
    <citation type="journal article" date="2023" name="G3 (Bethesda)">
        <title>Whole genome assembly and annotation of the endangered Caribbean coral Acropora cervicornis.</title>
        <authorList>
            <person name="Selwyn J.D."/>
            <person name="Vollmer S.V."/>
        </authorList>
    </citation>
    <scope>NUCLEOTIDE SEQUENCE</scope>
    <source>
        <strain evidence="1">K2</strain>
    </source>
</reference>
<keyword evidence="2" id="KW-1185">Reference proteome</keyword>
<evidence type="ECO:0000313" key="2">
    <source>
        <dbReference type="Proteomes" id="UP001249851"/>
    </source>
</evidence>
<comment type="caution">
    <text evidence="1">The sequence shown here is derived from an EMBL/GenBank/DDBJ whole genome shotgun (WGS) entry which is preliminary data.</text>
</comment>
<dbReference type="InterPro" id="IPR029033">
    <property type="entry name" value="His_PPase_superfam"/>
</dbReference>
<reference evidence="1" key="2">
    <citation type="journal article" date="2023" name="Science">
        <title>Genomic signatures of disease resistance in endangered staghorn corals.</title>
        <authorList>
            <person name="Vollmer S.V."/>
            <person name="Selwyn J.D."/>
            <person name="Despard B.A."/>
            <person name="Roesel C.L."/>
        </authorList>
    </citation>
    <scope>NUCLEOTIDE SEQUENCE</scope>
    <source>
        <strain evidence="1">K2</strain>
    </source>
</reference>
<dbReference type="PANTHER" id="PTHR48100">
    <property type="entry name" value="BROAD-SPECIFICITY PHOSPHATASE YOR283W-RELATED"/>
    <property type="match status" value="1"/>
</dbReference>
<organism evidence="1 2">
    <name type="scientific">Acropora cervicornis</name>
    <name type="common">Staghorn coral</name>
    <dbReference type="NCBI Taxonomy" id="6130"/>
    <lineage>
        <taxon>Eukaryota</taxon>
        <taxon>Metazoa</taxon>
        <taxon>Cnidaria</taxon>
        <taxon>Anthozoa</taxon>
        <taxon>Hexacorallia</taxon>
        <taxon>Scleractinia</taxon>
        <taxon>Astrocoeniina</taxon>
        <taxon>Acroporidae</taxon>
        <taxon>Acropora</taxon>
    </lineage>
</organism>
<proteinExistence type="predicted"/>
<dbReference type="Pfam" id="PF00300">
    <property type="entry name" value="His_Phos_1"/>
    <property type="match status" value="1"/>
</dbReference>
<dbReference type="SMART" id="SM00855">
    <property type="entry name" value="PGAM"/>
    <property type="match status" value="1"/>
</dbReference>
<evidence type="ECO:0008006" key="3">
    <source>
        <dbReference type="Google" id="ProtNLM"/>
    </source>
</evidence>
<dbReference type="GO" id="GO:0005737">
    <property type="term" value="C:cytoplasm"/>
    <property type="evidence" value="ECO:0007669"/>
    <property type="project" value="TreeGrafter"/>
</dbReference>
<dbReference type="InterPro" id="IPR013078">
    <property type="entry name" value="His_Pase_superF_clade-1"/>
</dbReference>
<protein>
    <recommendedName>
        <fullName evidence="3">Phosphoglycerate mutase</fullName>
    </recommendedName>
</protein>
<evidence type="ECO:0000313" key="1">
    <source>
        <dbReference type="EMBL" id="KAK2553383.1"/>
    </source>
</evidence>
<dbReference type="AlphaFoldDB" id="A0AAD9UXB4"/>
<dbReference type="CDD" id="cd07067">
    <property type="entry name" value="HP_PGM_like"/>
    <property type="match status" value="1"/>
</dbReference>
<accession>A0AAD9UXB4</accession>
<dbReference type="Proteomes" id="UP001249851">
    <property type="component" value="Unassembled WGS sequence"/>
</dbReference>
<dbReference type="GO" id="GO:0016791">
    <property type="term" value="F:phosphatase activity"/>
    <property type="evidence" value="ECO:0007669"/>
    <property type="project" value="TreeGrafter"/>
</dbReference>
<sequence>MDSGKKTIHFVRHCQSTWNEAQYIRKLTHKDKELQSEAYIDAPLTTFGQEQAAKVKRKIQDLKAEVAISSPLKRAIETCIRTHGDRNVVVTHWCAERGESICDIGTTKIELEKIYPMIDFSNLPPDVWWYVDEKFKHEQTDPRKCFEWVLSNGTFKLGETDNHFERRLECFYDFLQSRNESNIVVFSHSMFLRHFLFKYYGRPLLQVIPNGELVTYAL</sequence>
<dbReference type="InterPro" id="IPR050275">
    <property type="entry name" value="PGM_Phosphatase"/>
</dbReference>
<dbReference type="SUPFAM" id="SSF53254">
    <property type="entry name" value="Phosphoglycerate mutase-like"/>
    <property type="match status" value="1"/>
</dbReference>
<dbReference type="EMBL" id="JARQWQ010000078">
    <property type="protein sequence ID" value="KAK2553383.1"/>
    <property type="molecule type" value="Genomic_DNA"/>
</dbReference>
<name>A0AAD9UXB4_ACRCE</name>
<dbReference type="Gene3D" id="3.40.50.1240">
    <property type="entry name" value="Phosphoglycerate mutase-like"/>
    <property type="match status" value="1"/>
</dbReference>
<dbReference type="PANTHER" id="PTHR48100:SF61">
    <property type="entry name" value="PHOSPHOGLYCERATE MUTASE"/>
    <property type="match status" value="1"/>
</dbReference>
<gene>
    <name evidence="1" type="ORF">P5673_025360</name>
</gene>